<dbReference type="HAMAP" id="MF_00374">
    <property type="entry name" value="Ribosomal_uL29"/>
    <property type="match status" value="1"/>
</dbReference>
<organism evidence="4">
    <name type="scientific">hydrothermal vent metagenome</name>
    <dbReference type="NCBI Taxonomy" id="652676"/>
    <lineage>
        <taxon>unclassified sequences</taxon>
        <taxon>metagenomes</taxon>
        <taxon>ecological metagenomes</taxon>
    </lineage>
</organism>
<gene>
    <name evidence="4" type="ORF">MNBD_DELTA03-278</name>
</gene>
<dbReference type="Gene3D" id="1.10.287.310">
    <property type="match status" value="1"/>
</dbReference>
<dbReference type="GO" id="GO:0006412">
    <property type="term" value="P:translation"/>
    <property type="evidence" value="ECO:0007669"/>
    <property type="project" value="InterPro"/>
</dbReference>
<dbReference type="CDD" id="cd00427">
    <property type="entry name" value="Ribosomal_L29_HIP"/>
    <property type="match status" value="1"/>
</dbReference>
<keyword evidence="3" id="KW-0687">Ribonucleoprotein</keyword>
<dbReference type="InterPro" id="IPR050063">
    <property type="entry name" value="Ribosomal_protein_uL29"/>
</dbReference>
<evidence type="ECO:0000256" key="3">
    <source>
        <dbReference type="ARBA" id="ARBA00023274"/>
    </source>
</evidence>
<name>A0A3B0VBT8_9ZZZZ</name>
<dbReference type="PANTHER" id="PTHR10916">
    <property type="entry name" value="60S RIBOSOMAL PROTEIN L35/50S RIBOSOMAL PROTEIN L29"/>
    <property type="match status" value="1"/>
</dbReference>
<dbReference type="EMBL" id="UOEX01000372">
    <property type="protein sequence ID" value="VAW41158.1"/>
    <property type="molecule type" value="Genomic_DNA"/>
</dbReference>
<dbReference type="AlphaFoldDB" id="A0A3B0VBT8"/>
<evidence type="ECO:0000256" key="1">
    <source>
        <dbReference type="ARBA" id="ARBA00009254"/>
    </source>
</evidence>
<accession>A0A3B0VBT8</accession>
<dbReference type="InterPro" id="IPR036049">
    <property type="entry name" value="Ribosomal_uL29_sf"/>
</dbReference>
<sequence length="67" mass="7643">MKMTDIRSLSDEDLVSKGDNIAEELFRMKFQHGIRQLEDTSKLKSLRKDIARIHTARSERKLAAAAA</sequence>
<protein>
    <recommendedName>
        <fullName evidence="5">LSU ribosomal protein L29p (L35e)</fullName>
    </recommendedName>
</protein>
<dbReference type="GO" id="GO:0003735">
    <property type="term" value="F:structural constituent of ribosome"/>
    <property type="evidence" value="ECO:0007669"/>
    <property type="project" value="InterPro"/>
</dbReference>
<comment type="similarity">
    <text evidence="1">Belongs to the universal ribosomal protein uL29 family.</text>
</comment>
<dbReference type="NCBIfam" id="TIGR00012">
    <property type="entry name" value="L29"/>
    <property type="match status" value="1"/>
</dbReference>
<evidence type="ECO:0000256" key="2">
    <source>
        <dbReference type="ARBA" id="ARBA00022980"/>
    </source>
</evidence>
<reference evidence="4" key="1">
    <citation type="submission" date="2018-06" db="EMBL/GenBank/DDBJ databases">
        <authorList>
            <person name="Zhirakovskaya E."/>
        </authorList>
    </citation>
    <scope>NUCLEOTIDE SEQUENCE</scope>
</reference>
<dbReference type="Pfam" id="PF00831">
    <property type="entry name" value="Ribosomal_L29"/>
    <property type="match status" value="1"/>
</dbReference>
<keyword evidence="2" id="KW-0689">Ribosomal protein</keyword>
<dbReference type="InterPro" id="IPR001854">
    <property type="entry name" value="Ribosomal_uL29"/>
</dbReference>
<evidence type="ECO:0008006" key="5">
    <source>
        <dbReference type="Google" id="ProtNLM"/>
    </source>
</evidence>
<dbReference type="GO" id="GO:0022625">
    <property type="term" value="C:cytosolic large ribosomal subunit"/>
    <property type="evidence" value="ECO:0007669"/>
    <property type="project" value="TreeGrafter"/>
</dbReference>
<proteinExistence type="inferred from homology"/>
<dbReference type="PANTHER" id="PTHR10916:SF0">
    <property type="entry name" value="LARGE RIBOSOMAL SUBUNIT PROTEIN UL29C"/>
    <property type="match status" value="1"/>
</dbReference>
<dbReference type="SUPFAM" id="SSF46561">
    <property type="entry name" value="Ribosomal protein L29 (L29p)"/>
    <property type="match status" value="1"/>
</dbReference>
<evidence type="ECO:0000313" key="4">
    <source>
        <dbReference type="EMBL" id="VAW41158.1"/>
    </source>
</evidence>